<reference evidence="11 12" key="2">
    <citation type="journal article" date="2019" name="Vet. Microbiol.">
        <title>Genetic characterization of susceptible and multi-drug resistant Mannheimia haemolytica isolated from high-risk stocker calves prior to and after antimicrobial metaphylaxis.</title>
        <authorList>
            <person name="Snyder E.R."/>
            <person name="Alvarez-Narvaez S."/>
            <person name="Credille B.C."/>
        </authorList>
    </citation>
    <scope>NUCLEOTIDE SEQUENCE [LARGE SCALE GENOMIC DNA]</scope>
    <source>
        <strain evidence="9 11">UGA-R5-128-1</strain>
        <strain evidence="8 12">UGA-R7-163-1</strain>
    </source>
</reference>
<organism evidence="9 11">
    <name type="scientific">Mannheimia haemolytica</name>
    <name type="common">Pasteurella haemolytica</name>
    <dbReference type="NCBI Taxonomy" id="75985"/>
    <lineage>
        <taxon>Bacteria</taxon>
        <taxon>Pseudomonadati</taxon>
        <taxon>Pseudomonadota</taxon>
        <taxon>Gammaproteobacteria</taxon>
        <taxon>Pasteurellales</taxon>
        <taxon>Pasteurellaceae</taxon>
        <taxon>Mannheimia</taxon>
    </lineage>
</organism>
<gene>
    <name evidence="6 9" type="primary">rbsD</name>
    <name evidence="9" type="ORF">FEA53_01775</name>
    <name evidence="8" type="ORF">FEB89_01780</name>
    <name evidence="7" type="ORF">NCTC10638_01516</name>
</gene>
<evidence type="ECO:0000256" key="3">
    <source>
        <dbReference type="ARBA" id="ARBA00022490"/>
    </source>
</evidence>
<dbReference type="STRING" id="75985.WC39_11495"/>
<dbReference type="RefSeq" id="WP_006253722.1">
    <property type="nucleotide sequence ID" value="NZ_CP011098.1"/>
</dbReference>
<dbReference type="InterPro" id="IPR023064">
    <property type="entry name" value="D-ribose_pyranase"/>
</dbReference>
<dbReference type="Proteomes" id="UP000254802">
    <property type="component" value="Unassembled WGS sequence"/>
</dbReference>
<evidence type="ECO:0000313" key="8">
    <source>
        <dbReference type="EMBL" id="TRB39888.1"/>
    </source>
</evidence>
<protein>
    <recommendedName>
        <fullName evidence="2 6">D-ribose pyranase</fullName>
        <ecNumber evidence="2 6">5.4.99.62</ecNumber>
    </recommendedName>
</protein>
<keyword evidence="3 6" id="KW-0963">Cytoplasm</keyword>
<keyword evidence="4 6" id="KW-0413">Isomerase</keyword>
<dbReference type="GO" id="GO:0048029">
    <property type="term" value="F:monosaccharide binding"/>
    <property type="evidence" value="ECO:0007669"/>
    <property type="project" value="InterPro"/>
</dbReference>
<dbReference type="EMBL" id="VAJB01000002">
    <property type="protein sequence ID" value="TRB76021.1"/>
    <property type="molecule type" value="Genomic_DNA"/>
</dbReference>
<comment type="catalytic activity">
    <reaction evidence="1 6">
        <text>beta-D-ribopyranose = beta-D-ribofuranose</text>
        <dbReference type="Rhea" id="RHEA:25432"/>
        <dbReference type="ChEBI" id="CHEBI:27476"/>
        <dbReference type="ChEBI" id="CHEBI:47002"/>
        <dbReference type="EC" id="5.4.99.62"/>
    </reaction>
</comment>
<dbReference type="InterPro" id="IPR007721">
    <property type="entry name" value="RbsD_FucU"/>
</dbReference>
<dbReference type="SUPFAM" id="SSF102546">
    <property type="entry name" value="RbsD-like"/>
    <property type="match status" value="1"/>
</dbReference>
<dbReference type="KEGG" id="mhaq:WC39_11495"/>
<proteinExistence type="inferred from homology"/>
<comment type="similarity">
    <text evidence="6">Belongs to the RbsD / FucU family. RbsD subfamily.</text>
</comment>
<evidence type="ECO:0000256" key="1">
    <source>
        <dbReference type="ARBA" id="ARBA00000223"/>
    </source>
</evidence>
<evidence type="ECO:0000313" key="7">
    <source>
        <dbReference type="EMBL" id="STY60322.1"/>
    </source>
</evidence>
<dbReference type="GeneID" id="67370001"/>
<dbReference type="EC" id="5.4.99.62" evidence="2 6"/>
<keyword evidence="5 6" id="KW-0119">Carbohydrate metabolism</keyword>
<dbReference type="InterPro" id="IPR023750">
    <property type="entry name" value="RbsD-like_sf"/>
</dbReference>
<evidence type="ECO:0000313" key="11">
    <source>
        <dbReference type="Proteomes" id="UP000315164"/>
    </source>
</evidence>
<evidence type="ECO:0000256" key="2">
    <source>
        <dbReference type="ARBA" id="ARBA00012862"/>
    </source>
</evidence>
<reference evidence="7 10" key="1">
    <citation type="submission" date="2018-06" db="EMBL/GenBank/DDBJ databases">
        <authorList>
            <consortium name="Pathogen Informatics"/>
            <person name="Doyle S."/>
        </authorList>
    </citation>
    <scope>NUCLEOTIDE SEQUENCE [LARGE SCALE GENOMIC DNA]</scope>
    <source>
        <strain evidence="7 10">NCTC10638</strain>
    </source>
</reference>
<evidence type="ECO:0000256" key="4">
    <source>
        <dbReference type="ARBA" id="ARBA00023235"/>
    </source>
</evidence>
<comment type="subcellular location">
    <subcellularLocation>
        <location evidence="6">Cytoplasm</location>
    </subcellularLocation>
</comment>
<dbReference type="HAMAP" id="MF_01661">
    <property type="entry name" value="D_rib_pyranase"/>
    <property type="match status" value="1"/>
</dbReference>
<dbReference type="GO" id="GO:0005829">
    <property type="term" value="C:cytosol"/>
    <property type="evidence" value="ECO:0007669"/>
    <property type="project" value="TreeGrafter"/>
</dbReference>
<dbReference type="PANTHER" id="PTHR37831">
    <property type="entry name" value="D-RIBOSE PYRANASE"/>
    <property type="match status" value="1"/>
</dbReference>
<comment type="pathway">
    <text evidence="6">Carbohydrate metabolism; D-ribose degradation; D-ribose 5-phosphate from beta-D-ribopyranose: step 1/2.</text>
</comment>
<keyword evidence="12" id="KW-1185">Reference proteome</keyword>
<dbReference type="EMBL" id="UGPN01000002">
    <property type="protein sequence ID" value="STY60322.1"/>
    <property type="molecule type" value="Genomic_DNA"/>
</dbReference>
<sequence>MKKTLNLNAQLSHSIATLGHTDSLTVCDAGLPIPNTIERIDLALTAGVPSFLQTFDVVVSELFVERVLLAEEIKHKNPQVLAALLERLTQLEQTQQNKIQIDYVNHEIFKEQTHYSKAVVRSGECSPYANIILYSGVPF</sequence>
<dbReference type="Pfam" id="PF05025">
    <property type="entry name" value="RbsD_FucU"/>
    <property type="match status" value="1"/>
</dbReference>
<feature type="active site" description="Proton donor" evidence="6">
    <location>
        <position position="20"/>
    </location>
</feature>
<dbReference type="GO" id="GO:0019303">
    <property type="term" value="P:D-ribose catabolic process"/>
    <property type="evidence" value="ECO:0007669"/>
    <property type="project" value="UniProtKB-UniRule"/>
</dbReference>
<feature type="binding site" evidence="6">
    <location>
        <position position="28"/>
    </location>
    <ligand>
        <name>substrate</name>
    </ligand>
</feature>
<dbReference type="GO" id="GO:0062193">
    <property type="term" value="F:D-ribose pyranase activity"/>
    <property type="evidence" value="ECO:0007669"/>
    <property type="project" value="UniProtKB-EC"/>
</dbReference>
<dbReference type="Gene3D" id="3.40.1650.10">
    <property type="entry name" value="RbsD-like domain"/>
    <property type="match status" value="1"/>
</dbReference>
<dbReference type="Proteomes" id="UP000315164">
    <property type="component" value="Unassembled WGS sequence"/>
</dbReference>
<comment type="function">
    <text evidence="6">Catalyzes the interconversion of beta-pyran and beta-furan forms of D-ribose.</text>
</comment>
<name>A0A249A400_MANHA</name>
<dbReference type="UniPathway" id="UPA00916">
    <property type="reaction ID" value="UER00888"/>
</dbReference>
<dbReference type="AlphaFoldDB" id="A0A249A400"/>
<dbReference type="KEGG" id="mhay:VK67_11500"/>
<dbReference type="GO" id="GO:0016872">
    <property type="term" value="F:intramolecular lyase activity"/>
    <property type="evidence" value="ECO:0007669"/>
    <property type="project" value="UniProtKB-UniRule"/>
</dbReference>
<evidence type="ECO:0000313" key="9">
    <source>
        <dbReference type="EMBL" id="TRB76021.1"/>
    </source>
</evidence>
<dbReference type="EMBL" id="VAJI01000002">
    <property type="protein sequence ID" value="TRB39888.1"/>
    <property type="molecule type" value="Genomic_DNA"/>
</dbReference>
<evidence type="ECO:0000256" key="6">
    <source>
        <dbReference type="HAMAP-Rule" id="MF_01661"/>
    </source>
</evidence>
<comment type="subunit">
    <text evidence="6">Homodecamer.</text>
</comment>
<feature type="binding site" evidence="6">
    <location>
        <position position="106"/>
    </location>
    <ligand>
        <name>substrate</name>
    </ligand>
</feature>
<evidence type="ECO:0000256" key="5">
    <source>
        <dbReference type="ARBA" id="ARBA00023277"/>
    </source>
</evidence>
<accession>A0A249A400</accession>
<dbReference type="PANTHER" id="PTHR37831:SF1">
    <property type="entry name" value="D-RIBOSE PYRANASE"/>
    <property type="match status" value="1"/>
</dbReference>
<evidence type="ECO:0000313" key="10">
    <source>
        <dbReference type="Proteomes" id="UP000254802"/>
    </source>
</evidence>
<feature type="binding site" evidence="6">
    <location>
        <begin position="128"/>
        <end position="130"/>
    </location>
    <ligand>
        <name>substrate</name>
    </ligand>
</feature>
<dbReference type="OrthoDB" id="9805009at2"/>
<dbReference type="NCBIfam" id="NF008761">
    <property type="entry name" value="PRK11797.1"/>
    <property type="match status" value="1"/>
</dbReference>
<dbReference type="Proteomes" id="UP000318394">
    <property type="component" value="Unassembled WGS sequence"/>
</dbReference>
<evidence type="ECO:0000313" key="12">
    <source>
        <dbReference type="Proteomes" id="UP000318394"/>
    </source>
</evidence>